<dbReference type="InterPro" id="IPR009057">
    <property type="entry name" value="Homeodomain-like_sf"/>
</dbReference>
<keyword evidence="2" id="KW-0472">Membrane</keyword>
<feature type="compositionally biased region" description="Basic and acidic residues" evidence="1">
    <location>
        <begin position="505"/>
        <end position="520"/>
    </location>
</feature>
<feature type="domain" description="TERF2-interacting telomeric protein 1 Myb" evidence="3">
    <location>
        <begin position="163"/>
        <end position="219"/>
    </location>
</feature>
<reference evidence="4 5" key="1">
    <citation type="submission" date="2014-04" db="EMBL/GenBank/DDBJ databases">
        <authorList>
            <consortium name="DOE Joint Genome Institute"/>
            <person name="Kuo A."/>
            <person name="Gay G."/>
            <person name="Dore J."/>
            <person name="Kohler A."/>
            <person name="Nagy L.G."/>
            <person name="Floudas D."/>
            <person name="Copeland A."/>
            <person name="Barry K.W."/>
            <person name="Cichocki N."/>
            <person name="Veneault-Fourrey C."/>
            <person name="LaButti K."/>
            <person name="Lindquist E.A."/>
            <person name="Lipzen A."/>
            <person name="Lundell T."/>
            <person name="Morin E."/>
            <person name="Murat C."/>
            <person name="Sun H."/>
            <person name="Tunlid A."/>
            <person name="Henrissat B."/>
            <person name="Grigoriev I.V."/>
            <person name="Hibbett D.S."/>
            <person name="Martin F."/>
            <person name="Nordberg H.P."/>
            <person name="Cantor M.N."/>
            <person name="Hua S.X."/>
        </authorList>
    </citation>
    <scope>NUCLEOTIDE SEQUENCE [LARGE SCALE GENOMIC DNA]</scope>
    <source>
        <strain evidence="5">h7</strain>
    </source>
</reference>
<dbReference type="OrthoDB" id="435460at2759"/>
<feature type="compositionally biased region" description="Pro residues" evidence="1">
    <location>
        <begin position="365"/>
        <end position="374"/>
    </location>
</feature>
<dbReference type="Pfam" id="PF08914">
    <property type="entry name" value="Myb_Rap1"/>
    <property type="match status" value="1"/>
</dbReference>
<feature type="region of interest" description="Disordered" evidence="1">
    <location>
        <begin position="641"/>
        <end position="720"/>
    </location>
</feature>
<dbReference type="EMBL" id="KN831768">
    <property type="protein sequence ID" value="KIM49791.1"/>
    <property type="molecule type" value="Genomic_DNA"/>
</dbReference>
<name>A0A0C3D0Z4_HEBCY</name>
<evidence type="ECO:0000256" key="2">
    <source>
        <dbReference type="SAM" id="Phobius"/>
    </source>
</evidence>
<feature type="compositionally biased region" description="Polar residues" evidence="1">
    <location>
        <begin position="521"/>
        <end position="530"/>
    </location>
</feature>
<keyword evidence="5" id="KW-1185">Reference proteome</keyword>
<keyword evidence="2" id="KW-0812">Transmembrane</keyword>
<feature type="region of interest" description="Disordered" evidence="1">
    <location>
        <begin position="1"/>
        <end position="56"/>
    </location>
</feature>
<feature type="transmembrane region" description="Helical" evidence="2">
    <location>
        <begin position="129"/>
        <end position="155"/>
    </location>
</feature>
<dbReference type="Gene3D" id="1.10.10.60">
    <property type="entry name" value="Homeodomain-like"/>
    <property type="match status" value="1"/>
</dbReference>
<evidence type="ECO:0000313" key="4">
    <source>
        <dbReference type="EMBL" id="KIM49791.1"/>
    </source>
</evidence>
<dbReference type="AlphaFoldDB" id="A0A0C3D0Z4"/>
<feature type="compositionally biased region" description="Basic residues" evidence="1">
    <location>
        <begin position="677"/>
        <end position="689"/>
    </location>
</feature>
<dbReference type="Proteomes" id="UP000053424">
    <property type="component" value="Unassembled WGS sequence"/>
</dbReference>
<dbReference type="InterPro" id="IPR015010">
    <property type="entry name" value="TERF2IP_Myb"/>
</dbReference>
<organism evidence="4 5">
    <name type="scientific">Hebeloma cylindrosporum</name>
    <dbReference type="NCBI Taxonomy" id="76867"/>
    <lineage>
        <taxon>Eukaryota</taxon>
        <taxon>Fungi</taxon>
        <taxon>Dikarya</taxon>
        <taxon>Basidiomycota</taxon>
        <taxon>Agaricomycotina</taxon>
        <taxon>Agaricomycetes</taxon>
        <taxon>Agaricomycetidae</taxon>
        <taxon>Agaricales</taxon>
        <taxon>Agaricineae</taxon>
        <taxon>Hymenogastraceae</taxon>
        <taxon>Hebeloma</taxon>
    </lineage>
</organism>
<feature type="transmembrane region" description="Helical" evidence="2">
    <location>
        <begin position="89"/>
        <end position="109"/>
    </location>
</feature>
<feature type="compositionally biased region" description="Basic and acidic residues" evidence="1">
    <location>
        <begin position="789"/>
        <end position="807"/>
    </location>
</feature>
<reference evidence="5" key="2">
    <citation type="submission" date="2015-01" db="EMBL/GenBank/DDBJ databases">
        <title>Evolutionary Origins and Diversification of the Mycorrhizal Mutualists.</title>
        <authorList>
            <consortium name="DOE Joint Genome Institute"/>
            <consortium name="Mycorrhizal Genomics Consortium"/>
            <person name="Kohler A."/>
            <person name="Kuo A."/>
            <person name="Nagy L.G."/>
            <person name="Floudas D."/>
            <person name="Copeland A."/>
            <person name="Barry K.W."/>
            <person name="Cichocki N."/>
            <person name="Veneault-Fourrey C."/>
            <person name="LaButti K."/>
            <person name="Lindquist E.A."/>
            <person name="Lipzen A."/>
            <person name="Lundell T."/>
            <person name="Morin E."/>
            <person name="Murat C."/>
            <person name="Riley R."/>
            <person name="Ohm R."/>
            <person name="Sun H."/>
            <person name="Tunlid A."/>
            <person name="Henrissat B."/>
            <person name="Grigoriev I.V."/>
            <person name="Hibbett D.S."/>
            <person name="Martin F."/>
        </authorList>
    </citation>
    <scope>NUCLEOTIDE SEQUENCE [LARGE SCALE GENOMIC DNA]</scope>
    <source>
        <strain evidence="5">h7</strain>
    </source>
</reference>
<evidence type="ECO:0000256" key="1">
    <source>
        <dbReference type="SAM" id="MobiDB-lite"/>
    </source>
</evidence>
<protein>
    <recommendedName>
        <fullName evidence="3">TERF2-interacting telomeric protein 1 Myb domain-containing protein</fullName>
    </recommendedName>
</protein>
<feature type="region of interest" description="Disordered" evidence="1">
    <location>
        <begin position="301"/>
        <end position="564"/>
    </location>
</feature>
<dbReference type="SUPFAM" id="SSF46689">
    <property type="entry name" value="Homeodomain-like"/>
    <property type="match status" value="1"/>
</dbReference>
<feature type="compositionally biased region" description="Polar residues" evidence="1">
    <location>
        <begin position="325"/>
        <end position="343"/>
    </location>
</feature>
<feature type="compositionally biased region" description="Polar residues" evidence="1">
    <location>
        <begin position="24"/>
        <end position="42"/>
    </location>
</feature>
<dbReference type="HOGENOM" id="CLU_326266_0_0_1"/>
<accession>A0A0C3D0Z4</accession>
<gene>
    <name evidence="4" type="ORF">M413DRAFT_6669</name>
</gene>
<feature type="region of interest" description="Disordered" evidence="1">
    <location>
        <begin position="766"/>
        <end position="831"/>
    </location>
</feature>
<evidence type="ECO:0000313" key="5">
    <source>
        <dbReference type="Proteomes" id="UP000053424"/>
    </source>
</evidence>
<feature type="compositionally biased region" description="Basic and acidic residues" evidence="1">
    <location>
        <begin position="43"/>
        <end position="56"/>
    </location>
</feature>
<keyword evidence="2" id="KW-1133">Transmembrane helix</keyword>
<dbReference type="CDD" id="cd11655">
    <property type="entry name" value="rap1_myb-like"/>
    <property type="match status" value="1"/>
</dbReference>
<evidence type="ECO:0000259" key="3">
    <source>
        <dbReference type="Pfam" id="PF08914"/>
    </source>
</evidence>
<feature type="compositionally biased region" description="Low complexity" evidence="1">
    <location>
        <begin position="531"/>
        <end position="546"/>
    </location>
</feature>
<sequence>MYRLAARHQEHSTTLPNPTPNPTARSSQYGSSDPIKQTIRSSEPSDDHMDVEYADGHGENVNPALHSAQFLQHAARCALQDRTASQSEVFRSLAPLVTFLWILGVAAFLPRKYAALERKYGAGDLQVLVIIGVLGGIGVLLLVLRGGIWFGSVLVRPTNRNNFDSQDDDHLVEFIATHNPLPTGRLGNKLYQILEANSKTWPWSKSHPWQSWRERYRKNQEYFDHRIRMHQREKASNKLPRKVVEEVKVEKQTARPSEPVKKEKVVPQPEERVVVVDGRKEVEATQGEDALMHDLFGSYVEEEGEPEEEPKRKPAPPNDPKPFLAQTNTHAQPKSVPKVSQSNPEIIPKKPKMKKLPAEEEDPFETPPPTPRAPLSPRRYNAPPTLVEGPFRNTLKRIRPTDDHDSSWIPKRRKKTTTEDVGETMARPVAQQPTRPPNAVASSSKLKLPDPNLKPVVAPPKPLPAAAPSVREPGPQLTAITDGDPFTSKQATDKANGKGKAPDIPSERPPRIDLHRESLQRRLNPSISVTSWRGSVVSGRTSSTSDSSRRNHNRKSRSLRQSVSELDFSDDGKLFAFRAAQEMANKMAEMARDHGVSTEIAVKTYTKTGSMEKTKVILEHFRKTLLAAEQEIYERLPTVADNLGDNADTDEDDIPDGLIPTPLGPAQRPKYESTPPKSKRTSSTKRRNARPSLTVKPLPPDYDEMDDLSEYSPPNETRAGQFARLTKHGRAEEAMAREKQRVSIGAVPPTRSYAEVKSARPLAVDVSPTPLSRLPAPPMVPDEEDDDDIYVRTDDEHHESPHPTDEQHEADDEAESPSRQVPETEDLPLSPFPSVARKLIKRISGGRENDPALIAAAREHRIYALNVHTDDADEMRAFEAKNNPDLLRLWTMNLVNEMIAENKRYSRVKEETRNDDEHLED</sequence>
<dbReference type="STRING" id="686832.A0A0C3D0Z4"/>
<proteinExistence type="predicted"/>